<accession>A0A4Q9KZ75</accession>
<feature type="chain" id="PRO_5020192719" evidence="1">
    <location>
        <begin position="21"/>
        <end position="549"/>
    </location>
</feature>
<dbReference type="VEuPathDB" id="MicrosporidiaDB:CWI39_1990p0010"/>
<proteinExistence type="predicted"/>
<evidence type="ECO:0000313" key="3">
    <source>
        <dbReference type="Proteomes" id="UP000293045"/>
    </source>
</evidence>
<evidence type="ECO:0000313" key="2">
    <source>
        <dbReference type="EMBL" id="TBT99529.1"/>
    </source>
</evidence>
<dbReference type="AlphaFoldDB" id="A0A4Q9KZ75"/>
<evidence type="ECO:0000256" key="1">
    <source>
        <dbReference type="SAM" id="SignalP"/>
    </source>
</evidence>
<organism evidence="2 3">
    <name type="scientific">Hamiltosporidium magnivora</name>
    <dbReference type="NCBI Taxonomy" id="148818"/>
    <lineage>
        <taxon>Eukaryota</taxon>
        <taxon>Fungi</taxon>
        <taxon>Fungi incertae sedis</taxon>
        <taxon>Microsporidia</taxon>
        <taxon>Dubosqiidae</taxon>
        <taxon>Hamiltosporidium</taxon>
    </lineage>
</organism>
<keyword evidence="1" id="KW-0732">Signal</keyword>
<feature type="signal peptide" evidence="1">
    <location>
        <begin position="1"/>
        <end position="20"/>
    </location>
</feature>
<sequence length="549" mass="64860">MKGIVFIIGLLSLMISYTNCISNINVSWITIHLMGRIVYGTMKKGSELTKEWEEDLKNSLNEAFNRMFIGSVSVNPSRQPKTNNFRFLTTNSMQDFFDFYFIFEPGFRLVKESIFDTIDFLNADEFIEDVNKQTKEYLLKEEIKKGEFVDKVISKFSSLVIEKLKCLLENKFSKAKQCDDNNSMILNDSYEVLAYEINKLCDNFKLKNKKELAKAVEDNKKEANVLNILEVIKSKFFLLDCGEIFISRFYQLLYIKSKKDLYFKFFGKTKDECIAEEKEKNNVYKRLKTMRQELKYNDNLDNIFEPFLKEYTSLQYMEFFSLFCSSTAEIRTCSEKGKSNPTFFFSTILSDESKMFQPLFLFSESILYFGIGFSEKIKSEFIDYAGIFDKSRVVHISFIDLKPFLPEFLLNYSEQLINSENKHNLCEIIRKEYESISDNTKKIIKKTSYNGNIWVGFLHEIYKVYAKIEFFEGKLIIYAFDILLDSFQEIYSKFLKDLKRKTKIFLIDEEEMEKCRDFFLKCILFKIKSMTDTFNLENLLSIEVTTIKE</sequence>
<comment type="caution">
    <text evidence="2">The sequence shown here is derived from an EMBL/GenBank/DDBJ whole genome shotgun (WGS) entry which is preliminary data.</text>
</comment>
<protein>
    <submittedName>
        <fullName evidence="2">Uncharacterized protein</fullName>
    </submittedName>
</protein>
<dbReference type="VEuPathDB" id="MicrosporidiaDB:CWI36_2599p0010"/>
<gene>
    <name evidence="2" type="ORF">CWI39_1990p0010</name>
</gene>
<name>A0A4Q9KZ75_9MICR</name>
<reference evidence="2 3" key="1">
    <citation type="submission" date="2017-12" db="EMBL/GenBank/DDBJ databases">
        <authorList>
            <person name="Pombert J.-F."/>
            <person name="Haag K.L."/>
            <person name="Ebert D."/>
        </authorList>
    </citation>
    <scope>NUCLEOTIDE SEQUENCE [LARGE SCALE GENOMIC DNA]</scope>
    <source>
        <strain evidence="2">IL-BN-2</strain>
    </source>
</reference>
<dbReference type="EMBL" id="PIXR01001990">
    <property type="protein sequence ID" value="TBT99529.1"/>
    <property type="molecule type" value="Genomic_DNA"/>
</dbReference>
<dbReference type="Proteomes" id="UP000293045">
    <property type="component" value="Unassembled WGS sequence"/>
</dbReference>
<dbReference type="VEuPathDB" id="MicrosporidiaDB:CWI36_0318p0010"/>